<evidence type="ECO:0000256" key="5">
    <source>
        <dbReference type="ARBA" id="ARBA00039227"/>
    </source>
</evidence>
<dbReference type="InterPro" id="IPR036388">
    <property type="entry name" value="WH-like_DNA-bd_sf"/>
</dbReference>
<name>A0A829Y6A9_9GAMM</name>
<dbReference type="SUPFAM" id="SSF46785">
    <property type="entry name" value="Winged helix' DNA-binding domain"/>
    <property type="match status" value="1"/>
</dbReference>
<dbReference type="Pfam" id="PF01037">
    <property type="entry name" value="AsnC_trans_reg"/>
    <property type="match status" value="1"/>
</dbReference>
<protein>
    <recommendedName>
        <fullName evidence="5">Leucine-responsive regulatory protein</fullName>
    </recommendedName>
</protein>
<dbReference type="GO" id="GO:0005829">
    <property type="term" value="C:cytosol"/>
    <property type="evidence" value="ECO:0007669"/>
    <property type="project" value="TreeGrafter"/>
</dbReference>
<dbReference type="Proteomes" id="UP000445000">
    <property type="component" value="Unassembled WGS sequence"/>
</dbReference>
<feature type="region of interest" description="Disordered" evidence="6">
    <location>
        <begin position="1"/>
        <end position="48"/>
    </location>
</feature>
<dbReference type="InterPro" id="IPR000485">
    <property type="entry name" value="AsnC-type_HTH_dom"/>
</dbReference>
<dbReference type="GO" id="GO:0043565">
    <property type="term" value="F:sequence-specific DNA binding"/>
    <property type="evidence" value="ECO:0007669"/>
    <property type="project" value="InterPro"/>
</dbReference>
<dbReference type="AlphaFoldDB" id="A0A829Y6A9"/>
<evidence type="ECO:0000313" key="8">
    <source>
        <dbReference type="EMBL" id="GFE78784.1"/>
    </source>
</evidence>
<dbReference type="PRINTS" id="PR00033">
    <property type="entry name" value="HTHASNC"/>
</dbReference>
<dbReference type="Gene3D" id="1.10.10.10">
    <property type="entry name" value="Winged helix-like DNA-binding domain superfamily/Winged helix DNA-binding domain"/>
    <property type="match status" value="1"/>
</dbReference>
<evidence type="ECO:0000256" key="3">
    <source>
        <dbReference type="ARBA" id="ARBA00023159"/>
    </source>
</evidence>
<keyword evidence="2" id="KW-0238">DNA-binding</keyword>
<accession>A0A829Y6A9</accession>
<dbReference type="SUPFAM" id="SSF54909">
    <property type="entry name" value="Dimeric alpha+beta barrel"/>
    <property type="match status" value="1"/>
</dbReference>
<evidence type="ECO:0000256" key="1">
    <source>
        <dbReference type="ARBA" id="ARBA00023015"/>
    </source>
</evidence>
<dbReference type="EMBL" id="BLJN01000001">
    <property type="protein sequence ID" value="GFE78784.1"/>
    <property type="molecule type" value="Genomic_DNA"/>
</dbReference>
<gene>
    <name evidence="8" type="ORF">GCM10011487_07840</name>
</gene>
<keyword evidence="3" id="KW-0010">Activator</keyword>
<dbReference type="SMART" id="SM00344">
    <property type="entry name" value="HTH_ASNC"/>
    <property type="match status" value="1"/>
</dbReference>
<dbReference type="PANTHER" id="PTHR30154:SF0">
    <property type="entry name" value="LEUCINE-RESPONSIVE REGULATORY PROTEIN"/>
    <property type="match status" value="1"/>
</dbReference>
<keyword evidence="9" id="KW-1185">Reference proteome</keyword>
<evidence type="ECO:0000256" key="6">
    <source>
        <dbReference type="SAM" id="MobiDB-lite"/>
    </source>
</evidence>
<keyword evidence="1" id="KW-0805">Transcription regulation</keyword>
<evidence type="ECO:0000259" key="7">
    <source>
        <dbReference type="PROSITE" id="PS50956"/>
    </source>
</evidence>
<dbReference type="InterPro" id="IPR011008">
    <property type="entry name" value="Dimeric_a/b-barrel"/>
</dbReference>
<dbReference type="Gene3D" id="3.30.70.920">
    <property type="match status" value="1"/>
</dbReference>
<dbReference type="PANTHER" id="PTHR30154">
    <property type="entry name" value="LEUCINE-RESPONSIVE REGULATORY PROTEIN"/>
    <property type="match status" value="1"/>
</dbReference>
<feature type="domain" description="HTH asnC-type" evidence="7">
    <location>
        <begin position="56"/>
        <end position="117"/>
    </location>
</feature>
<evidence type="ECO:0000313" key="9">
    <source>
        <dbReference type="Proteomes" id="UP000445000"/>
    </source>
</evidence>
<evidence type="ECO:0000256" key="4">
    <source>
        <dbReference type="ARBA" id="ARBA00023163"/>
    </source>
</evidence>
<reference evidence="9" key="1">
    <citation type="submission" date="2020-01" db="EMBL/GenBank/DDBJ databases">
        <title>'Steroidobacter agaridevorans' sp. nov., agar-degrading bacteria isolated from rhizosphere soils.</title>
        <authorList>
            <person name="Ikenaga M."/>
            <person name="Kataoka M."/>
            <person name="Murouchi A."/>
            <person name="Katsuragi S."/>
            <person name="Sakai M."/>
        </authorList>
    </citation>
    <scope>NUCLEOTIDE SEQUENCE [LARGE SCALE GENOMIC DNA]</scope>
    <source>
        <strain evidence="9">YU21-B</strain>
    </source>
</reference>
<organism evidence="8 9">
    <name type="scientific">Steroidobacter agaridevorans</name>
    <dbReference type="NCBI Taxonomy" id="2695856"/>
    <lineage>
        <taxon>Bacteria</taxon>
        <taxon>Pseudomonadati</taxon>
        <taxon>Pseudomonadota</taxon>
        <taxon>Gammaproteobacteria</taxon>
        <taxon>Steroidobacterales</taxon>
        <taxon>Steroidobacteraceae</taxon>
        <taxon>Steroidobacter</taxon>
    </lineage>
</organism>
<dbReference type="InterPro" id="IPR019887">
    <property type="entry name" value="Tscrpt_reg_AsnC/Lrp_C"/>
</dbReference>
<keyword evidence="4" id="KW-0804">Transcription</keyword>
<dbReference type="GO" id="GO:0043200">
    <property type="term" value="P:response to amino acid"/>
    <property type="evidence" value="ECO:0007669"/>
    <property type="project" value="TreeGrafter"/>
</dbReference>
<dbReference type="Pfam" id="PF13412">
    <property type="entry name" value="HTH_24"/>
    <property type="match status" value="1"/>
</dbReference>
<dbReference type="InterPro" id="IPR019888">
    <property type="entry name" value="Tscrpt_reg_AsnC-like"/>
</dbReference>
<sequence length="208" mass="23048">MAEDWATMGKAGESALPGACSNWGESTSVLGQGPSKRPKSGGESVKSTGASAVTVLDKIDQRILTRLQEDGRVSMAQLARELHISVTPCVERVRRLEKYGYIVGYRADLSPAHLGQNLLAYVQVALDRTTPEVFDRFRTAVEVLEFVQEAHMVAGGFDYLLKIRVRDMKEYRSVLSSHIACIKGVQQTHTYFVMEEVKSSSKVRVQAR</sequence>
<proteinExistence type="predicted"/>
<evidence type="ECO:0000256" key="2">
    <source>
        <dbReference type="ARBA" id="ARBA00023125"/>
    </source>
</evidence>
<dbReference type="InterPro" id="IPR036390">
    <property type="entry name" value="WH_DNA-bd_sf"/>
</dbReference>
<dbReference type="PROSITE" id="PS50956">
    <property type="entry name" value="HTH_ASNC_2"/>
    <property type="match status" value="1"/>
</dbReference>
<comment type="caution">
    <text evidence="8">The sequence shown here is derived from an EMBL/GenBank/DDBJ whole genome shotgun (WGS) entry which is preliminary data.</text>
</comment>